<dbReference type="Proteomes" id="UP000726105">
    <property type="component" value="Unassembled WGS sequence"/>
</dbReference>
<dbReference type="AlphaFoldDB" id="A0A935M993"/>
<dbReference type="InterPro" id="IPR050300">
    <property type="entry name" value="GDXG_lipolytic_enzyme"/>
</dbReference>
<dbReference type="EMBL" id="JADJIB010000002">
    <property type="protein sequence ID" value="MBK7272488.1"/>
    <property type="molecule type" value="Genomic_DNA"/>
</dbReference>
<organism evidence="4 7">
    <name type="scientific">Candidatus Phosphoribacter hodrii</name>
    <dbReference type="NCBI Taxonomy" id="2953743"/>
    <lineage>
        <taxon>Bacteria</taxon>
        <taxon>Bacillati</taxon>
        <taxon>Actinomycetota</taxon>
        <taxon>Actinomycetes</taxon>
        <taxon>Micrococcales</taxon>
        <taxon>Dermatophilaceae</taxon>
        <taxon>Candidatus Phosphoribacter</taxon>
    </lineage>
</organism>
<evidence type="ECO:0000313" key="3">
    <source>
        <dbReference type="EMBL" id="MBK6300163.1"/>
    </source>
</evidence>
<dbReference type="InterPro" id="IPR013094">
    <property type="entry name" value="AB_hydrolase_3"/>
</dbReference>
<dbReference type="Proteomes" id="UP000886632">
    <property type="component" value="Unassembled WGS sequence"/>
</dbReference>
<dbReference type="Proteomes" id="UP000718281">
    <property type="component" value="Unassembled WGS sequence"/>
</dbReference>
<proteinExistence type="predicted"/>
<evidence type="ECO:0000259" key="2">
    <source>
        <dbReference type="Pfam" id="PF07859"/>
    </source>
</evidence>
<evidence type="ECO:0000256" key="1">
    <source>
        <dbReference type="ARBA" id="ARBA00022801"/>
    </source>
</evidence>
<feature type="domain" description="Alpha/beta hydrolase fold-3" evidence="2">
    <location>
        <begin position="87"/>
        <end position="294"/>
    </location>
</feature>
<dbReference type="SUPFAM" id="SSF53474">
    <property type="entry name" value="alpha/beta-Hydrolases"/>
    <property type="match status" value="1"/>
</dbReference>
<dbReference type="PANTHER" id="PTHR48081">
    <property type="entry name" value="AB HYDROLASE SUPERFAMILY PROTEIN C4A8.06C"/>
    <property type="match status" value="1"/>
</dbReference>
<sequence>MPRMPLRTRLLTFVLDHGTHPKITDLDVPGIQHARTRVAPLRRPFTWVTGGMPPDVQTRDLWFPVRDGSQRPARAYLPSTPGPHPVIVFFHGGGWVLGSTRQYDPLCGLLAARVDALVLSIDYRMGPEHHAPQAVLDCVDATRWAATAAADLGGDPARMAVCGDSAGGNLAALVCHAAYDSGGPAIAHQALIYPATDMSKYFPSVRENANAPMLTEAKMDAFIAHYVGPDGLDLRDPQISPYWRADLTGLPPALVQTADIDPIRDEGLAYAARLADAGVPVRVTNYLGAVHGFASIPGATVIGKQAQHELVVELRRHLHPVTVPTLD</sequence>
<dbReference type="InterPro" id="IPR029058">
    <property type="entry name" value="AB_hydrolase_fold"/>
</dbReference>
<name>A0A935M993_9MICO</name>
<dbReference type="EMBL" id="JADIXZ010000003">
    <property type="protein sequence ID" value="MBK6300163.1"/>
    <property type="molecule type" value="Genomic_DNA"/>
</dbReference>
<protein>
    <submittedName>
        <fullName evidence="4">Alpha/beta hydrolase</fullName>
    </submittedName>
</protein>
<accession>A0A935M993</accession>
<dbReference type="PANTHER" id="PTHR48081:SF8">
    <property type="entry name" value="ALPHA_BETA HYDROLASE FOLD-3 DOMAIN-CONTAINING PROTEIN-RELATED"/>
    <property type="match status" value="1"/>
</dbReference>
<evidence type="ECO:0000313" key="7">
    <source>
        <dbReference type="Proteomes" id="UP000726105"/>
    </source>
</evidence>
<dbReference type="EMBL" id="JADKGK010000014">
    <property type="protein sequence ID" value="MBL0003720.1"/>
    <property type="molecule type" value="Genomic_DNA"/>
</dbReference>
<evidence type="ECO:0000313" key="6">
    <source>
        <dbReference type="Proteomes" id="UP000718281"/>
    </source>
</evidence>
<evidence type="ECO:0000313" key="4">
    <source>
        <dbReference type="EMBL" id="MBK7272488.1"/>
    </source>
</evidence>
<evidence type="ECO:0000313" key="5">
    <source>
        <dbReference type="EMBL" id="MBL0003720.1"/>
    </source>
</evidence>
<comment type="caution">
    <text evidence="4">The sequence shown here is derived from an EMBL/GenBank/DDBJ whole genome shotgun (WGS) entry which is preliminary data.</text>
</comment>
<keyword evidence="1 4" id="KW-0378">Hydrolase</keyword>
<dbReference type="Pfam" id="PF07859">
    <property type="entry name" value="Abhydrolase_3"/>
    <property type="match status" value="1"/>
</dbReference>
<dbReference type="GO" id="GO:0016787">
    <property type="term" value="F:hydrolase activity"/>
    <property type="evidence" value="ECO:0007669"/>
    <property type="project" value="UniProtKB-KW"/>
</dbReference>
<dbReference type="Gene3D" id="3.40.50.1820">
    <property type="entry name" value="alpha/beta hydrolase"/>
    <property type="match status" value="1"/>
</dbReference>
<gene>
    <name evidence="3" type="ORF">IPF40_03615</name>
    <name evidence="4" type="ORF">IPI13_04755</name>
    <name evidence="5" type="ORF">IPP00_06920</name>
</gene>
<reference evidence="6 7" key="1">
    <citation type="submission" date="2020-10" db="EMBL/GenBank/DDBJ databases">
        <title>Connecting structure to function with the recovery of over 1000 high-quality activated sludge metagenome-assembled genomes encoding full-length rRNA genes using long-read sequencing.</title>
        <authorList>
            <person name="Singleton C.M."/>
            <person name="Petriglieri F."/>
            <person name="Kristensen J.M."/>
            <person name="Kirkegaard R.H."/>
            <person name="Michaelsen T.Y."/>
            <person name="Andersen M.H."/>
            <person name="Karst S.M."/>
            <person name="Dueholm M.S."/>
            <person name="Nielsen P.H."/>
            <person name="Albertsen M."/>
        </authorList>
    </citation>
    <scope>NUCLEOTIDE SEQUENCE [LARGE SCALE GENOMIC DNA]</scope>
    <source>
        <strain evidence="3">AalE_18-Q3-R2-46_BAT3C.188</strain>
        <strain evidence="4">Ega_18-Q3-R5-49_MAXAC.001</strain>
        <strain evidence="5">Ribe_18-Q3-R11-54_MAXAC.001</strain>
    </source>
</reference>